<dbReference type="EMBL" id="HBUF01545107">
    <property type="protein sequence ID" value="CAG6756606.1"/>
    <property type="molecule type" value="Transcribed_RNA"/>
</dbReference>
<dbReference type="InterPro" id="IPR051057">
    <property type="entry name" value="PI-PLC_domain"/>
</dbReference>
<evidence type="ECO:0000313" key="2">
    <source>
        <dbReference type="EMBL" id="CAG6713905.1"/>
    </source>
</evidence>
<dbReference type="GO" id="GO:0008081">
    <property type="term" value="F:phosphoric diester hydrolase activity"/>
    <property type="evidence" value="ECO:0007669"/>
    <property type="project" value="InterPro"/>
</dbReference>
<dbReference type="EMBL" id="HBUF01032062">
    <property type="protein sequence ID" value="CAG6615171.1"/>
    <property type="molecule type" value="Transcribed_RNA"/>
</dbReference>
<name>A0A8D8UV66_9HEMI</name>
<dbReference type="EMBL" id="HBUF01545106">
    <property type="protein sequence ID" value="CAG6756605.1"/>
    <property type="molecule type" value="Transcribed_RNA"/>
</dbReference>
<sequence length="433" mass="49343">MFSAIANLKLSIFLSLLFILFCNVSETSSEVNTKPKCKKPFIDILISPVFANNETNILELIWSLEDFVPGTMLILMNSKTKKAEYEYKLTNPTGFVSTNISYKITNTTYGFKKQALDYYVELKASASGPVICSSNMETNPTWMQDNAAVLSKLSIREMFIPGTHDSGASTEEDDNGEQRVQKYVMTQDETILNQFIFGIRSVDLRIAYYSVKSNDSSKLWLNHGVQRICPFSTIVNQIKKFMENTKEIVTLDLHQFPVGFSLHSPGVHPHDILVEYLKAELGQFIAPASLTWNAKLEEFWKLNKTLIIAYNDEKTQQKYSDILWLPITQKWANAQDIQTMKKYMDHEFNQPPAGPWSAMTELTATGMGILTDEMKGLRQMACSVNKDVTMWFLGDDWGKRAHIVACDFFRETSIVKTAILWNLRRAKNTTCDI</sequence>
<accession>A0A8D8UV66</accession>
<dbReference type="Gene3D" id="3.20.20.190">
    <property type="entry name" value="Phosphatidylinositol (PI) phosphodiesterase"/>
    <property type="match status" value="1"/>
</dbReference>
<protein>
    <submittedName>
        <fullName evidence="2">PI-PLC X domain-containing protein 1</fullName>
    </submittedName>
</protein>
<dbReference type="EMBL" id="HBUF01351144">
    <property type="protein sequence ID" value="CAG6713907.1"/>
    <property type="molecule type" value="Transcribed_RNA"/>
</dbReference>
<dbReference type="InterPro" id="IPR017946">
    <property type="entry name" value="PLC-like_Pdiesterase_TIM-brl"/>
</dbReference>
<organism evidence="2">
    <name type="scientific">Cacopsylla melanoneura</name>
    <dbReference type="NCBI Taxonomy" id="428564"/>
    <lineage>
        <taxon>Eukaryota</taxon>
        <taxon>Metazoa</taxon>
        <taxon>Ecdysozoa</taxon>
        <taxon>Arthropoda</taxon>
        <taxon>Hexapoda</taxon>
        <taxon>Insecta</taxon>
        <taxon>Pterygota</taxon>
        <taxon>Neoptera</taxon>
        <taxon>Paraneoptera</taxon>
        <taxon>Hemiptera</taxon>
        <taxon>Sternorrhyncha</taxon>
        <taxon>Psylloidea</taxon>
        <taxon>Psyllidae</taxon>
        <taxon>Psyllinae</taxon>
        <taxon>Cacopsylla</taxon>
    </lineage>
</organism>
<dbReference type="SUPFAM" id="SSF51695">
    <property type="entry name" value="PLC-like phosphodiesterases"/>
    <property type="match status" value="1"/>
</dbReference>
<proteinExistence type="predicted"/>
<dbReference type="EMBL" id="HBUF01351145">
    <property type="protein sequence ID" value="CAG6713909.1"/>
    <property type="molecule type" value="Transcribed_RNA"/>
</dbReference>
<evidence type="ECO:0000256" key="1">
    <source>
        <dbReference type="SAM" id="SignalP"/>
    </source>
</evidence>
<dbReference type="PANTHER" id="PTHR13593:SF149">
    <property type="entry name" value="PHOSPHATIDYLINOSITOL-SPECIFIC PHOSPHOLIPASE C X DOMAIN CONTAINING, ISOFORM A"/>
    <property type="match status" value="1"/>
</dbReference>
<keyword evidence="1" id="KW-0732">Signal</keyword>
<feature type="signal peptide" evidence="1">
    <location>
        <begin position="1"/>
        <end position="29"/>
    </location>
</feature>
<dbReference type="PANTHER" id="PTHR13593">
    <property type="match status" value="1"/>
</dbReference>
<dbReference type="AlphaFoldDB" id="A0A8D8UV66"/>
<dbReference type="EMBL" id="HBUF01351142">
    <property type="protein sequence ID" value="CAG6713903.1"/>
    <property type="molecule type" value="Transcribed_RNA"/>
</dbReference>
<reference evidence="2" key="1">
    <citation type="submission" date="2021-05" db="EMBL/GenBank/DDBJ databases">
        <authorList>
            <person name="Alioto T."/>
            <person name="Alioto T."/>
            <person name="Gomez Garrido J."/>
        </authorList>
    </citation>
    <scope>NUCLEOTIDE SEQUENCE</scope>
</reference>
<feature type="chain" id="PRO_5036262239" evidence="1">
    <location>
        <begin position="30"/>
        <end position="433"/>
    </location>
</feature>
<dbReference type="EMBL" id="HBUF01351143">
    <property type="protein sequence ID" value="CAG6713905.1"/>
    <property type="molecule type" value="Transcribed_RNA"/>
</dbReference>
<dbReference type="GO" id="GO:0006629">
    <property type="term" value="P:lipid metabolic process"/>
    <property type="evidence" value="ECO:0007669"/>
    <property type="project" value="InterPro"/>
</dbReference>